<feature type="domain" description="Methyl-accepting transducer" evidence="6">
    <location>
        <begin position="65"/>
        <end position="280"/>
    </location>
</feature>
<dbReference type="InParanoid" id="A0A7X0JRQ5"/>
<gene>
    <name evidence="7" type="ORF">HNR48_000454</name>
</gene>
<name>A0A7X0JRQ5_9GAMM</name>
<evidence type="ECO:0000256" key="5">
    <source>
        <dbReference type="SAM" id="Coils"/>
    </source>
</evidence>
<dbReference type="InterPro" id="IPR004090">
    <property type="entry name" value="Chemotax_Me-accpt_rcpt"/>
</dbReference>
<evidence type="ECO:0000256" key="2">
    <source>
        <dbReference type="ARBA" id="ARBA00023224"/>
    </source>
</evidence>
<evidence type="ECO:0000313" key="8">
    <source>
        <dbReference type="Proteomes" id="UP000528457"/>
    </source>
</evidence>
<keyword evidence="8" id="KW-1185">Reference proteome</keyword>
<dbReference type="PANTHER" id="PTHR32089:SF112">
    <property type="entry name" value="LYSOZYME-LIKE PROTEIN-RELATED"/>
    <property type="match status" value="1"/>
</dbReference>
<dbReference type="Proteomes" id="UP000528457">
    <property type="component" value="Unassembled WGS sequence"/>
</dbReference>
<comment type="subcellular location">
    <subcellularLocation>
        <location evidence="1">Membrane</location>
    </subcellularLocation>
</comment>
<dbReference type="InterPro" id="IPR025991">
    <property type="entry name" value="Chemoreceptor_zinc-bind_dom"/>
</dbReference>
<feature type="coiled-coil region" evidence="5">
    <location>
        <begin position="1"/>
        <end position="35"/>
    </location>
</feature>
<keyword evidence="2 4" id="KW-0807">Transducer</keyword>
<sequence length="365" mass="40285">MFVLQSSYQSLEQENESLRKQIRLLEQENQQLKIPTEIEEAPEQLNNNGGFESKLLGYTLECLGQIERIRESVLSSHQSIEAESQSSDKINELLDVSNDSLKQIVTEMHGLTNNMGGMTENISGLSEMADNINSFVETISKISDQTNLLALNAAIEAARAGEAGRGFSVVADEVRSLANNTNTSANEVSELVGQIIQSTSETVDSVNTIQSSNNELSEGVGRLNEDYGAIIGCCNTMKSTISNASMRTFVQTVKLDHIVWKSEVYAVASGKSDKSIDDFTGHMNCRLGIWYKNEGMEKYGDSAAYKNIDVPHKKVHDCGIAALNALAENQQELATQYMEEMEQASHQVMDYLEELSHYNDQSDVA</sequence>
<dbReference type="EMBL" id="JACHHT010000001">
    <property type="protein sequence ID" value="MBB6520176.1"/>
    <property type="molecule type" value="Genomic_DNA"/>
</dbReference>
<organism evidence="7 8">
    <name type="scientific">Pseudoteredinibacter isoporae</name>
    <dbReference type="NCBI Taxonomy" id="570281"/>
    <lineage>
        <taxon>Bacteria</taxon>
        <taxon>Pseudomonadati</taxon>
        <taxon>Pseudomonadota</taxon>
        <taxon>Gammaproteobacteria</taxon>
        <taxon>Cellvibrionales</taxon>
        <taxon>Cellvibrionaceae</taxon>
        <taxon>Pseudoteredinibacter</taxon>
    </lineage>
</organism>
<dbReference type="AlphaFoldDB" id="A0A7X0JRQ5"/>
<evidence type="ECO:0000259" key="6">
    <source>
        <dbReference type="PROSITE" id="PS50111"/>
    </source>
</evidence>
<evidence type="ECO:0000256" key="4">
    <source>
        <dbReference type="PROSITE-ProRule" id="PRU00284"/>
    </source>
</evidence>
<keyword evidence="5" id="KW-0175">Coiled coil</keyword>
<proteinExistence type="inferred from homology"/>
<dbReference type="GO" id="GO:0006935">
    <property type="term" value="P:chemotaxis"/>
    <property type="evidence" value="ECO:0007669"/>
    <property type="project" value="InterPro"/>
</dbReference>
<dbReference type="SUPFAM" id="SSF58104">
    <property type="entry name" value="Methyl-accepting chemotaxis protein (MCP) signaling domain"/>
    <property type="match status" value="1"/>
</dbReference>
<dbReference type="PRINTS" id="PR00260">
    <property type="entry name" value="CHEMTRNSDUCR"/>
</dbReference>
<accession>A0A7X0JRQ5</accession>
<dbReference type="Pfam" id="PF13682">
    <property type="entry name" value="CZB"/>
    <property type="match status" value="1"/>
</dbReference>
<dbReference type="GO" id="GO:0004888">
    <property type="term" value="F:transmembrane signaling receptor activity"/>
    <property type="evidence" value="ECO:0007669"/>
    <property type="project" value="InterPro"/>
</dbReference>
<dbReference type="PROSITE" id="PS50111">
    <property type="entry name" value="CHEMOTAXIS_TRANSDUC_2"/>
    <property type="match status" value="1"/>
</dbReference>
<dbReference type="GO" id="GO:0007165">
    <property type="term" value="P:signal transduction"/>
    <property type="evidence" value="ECO:0007669"/>
    <property type="project" value="UniProtKB-KW"/>
</dbReference>
<dbReference type="SMART" id="SM00283">
    <property type="entry name" value="MA"/>
    <property type="match status" value="1"/>
</dbReference>
<dbReference type="GO" id="GO:0016020">
    <property type="term" value="C:membrane"/>
    <property type="evidence" value="ECO:0007669"/>
    <property type="project" value="UniProtKB-SubCell"/>
</dbReference>
<dbReference type="Gene3D" id="6.10.250.3200">
    <property type="match status" value="1"/>
</dbReference>
<comment type="similarity">
    <text evidence="3">Belongs to the methyl-accepting chemotaxis (MCP) protein family.</text>
</comment>
<evidence type="ECO:0000313" key="7">
    <source>
        <dbReference type="EMBL" id="MBB6520176.1"/>
    </source>
</evidence>
<dbReference type="InterPro" id="IPR004089">
    <property type="entry name" value="MCPsignal_dom"/>
</dbReference>
<dbReference type="PANTHER" id="PTHR32089">
    <property type="entry name" value="METHYL-ACCEPTING CHEMOTAXIS PROTEIN MCPB"/>
    <property type="match status" value="1"/>
</dbReference>
<feature type="coiled-coil region" evidence="5">
    <location>
        <begin position="320"/>
        <end position="361"/>
    </location>
</feature>
<reference evidence="7 8" key="1">
    <citation type="submission" date="2020-08" db="EMBL/GenBank/DDBJ databases">
        <title>Genomic Encyclopedia of Type Strains, Phase IV (KMG-IV): sequencing the most valuable type-strain genomes for metagenomic binning, comparative biology and taxonomic classification.</title>
        <authorList>
            <person name="Goeker M."/>
        </authorList>
    </citation>
    <scope>NUCLEOTIDE SEQUENCE [LARGE SCALE GENOMIC DNA]</scope>
    <source>
        <strain evidence="7 8">DSM 22368</strain>
    </source>
</reference>
<evidence type="ECO:0000256" key="3">
    <source>
        <dbReference type="ARBA" id="ARBA00029447"/>
    </source>
</evidence>
<comment type="caution">
    <text evidence="7">The sequence shown here is derived from an EMBL/GenBank/DDBJ whole genome shotgun (WGS) entry which is preliminary data.</text>
</comment>
<evidence type="ECO:0000256" key="1">
    <source>
        <dbReference type="ARBA" id="ARBA00004370"/>
    </source>
</evidence>
<protein>
    <submittedName>
        <fullName evidence="7">Archaellum component FlaC</fullName>
    </submittedName>
</protein>
<dbReference type="Gene3D" id="1.20.120.30">
    <property type="entry name" value="Aspartate receptor, ligand-binding domain"/>
    <property type="match status" value="1"/>
</dbReference>
<dbReference type="Pfam" id="PF00015">
    <property type="entry name" value="MCPsignal"/>
    <property type="match status" value="1"/>
</dbReference>